<feature type="domain" description="HTH lysR-type" evidence="5">
    <location>
        <begin position="1"/>
        <end position="59"/>
    </location>
</feature>
<evidence type="ECO:0000256" key="1">
    <source>
        <dbReference type="ARBA" id="ARBA00009437"/>
    </source>
</evidence>
<dbReference type="RefSeq" id="WP_179754416.1">
    <property type="nucleotide sequence ID" value="NZ_JACCBU010000001.1"/>
</dbReference>
<dbReference type="Gene3D" id="1.10.10.10">
    <property type="entry name" value="Winged helix-like DNA-binding domain superfamily/Winged helix DNA-binding domain"/>
    <property type="match status" value="1"/>
</dbReference>
<dbReference type="AlphaFoldDB" id="A0A7Y9LEK4"/>
<comment type="caution">
    <text evidence="6">The sequence shown here is derived from an EMBL/GenBank/DDBJ whole genome shotgun (WGS) entry which is preliminary data.</text>
</comment>
<dbReference type="InterPro" id="IPR036390">
    <property type="entry name" value="WH_DNA-bd_sf"/>
</dbReference>
<dbReference type="GO" id="GO:0032993">
    <property type="term" value="C:protein-DNA complex"/>
    <property type="evidence" value="ECO:0007669"/>
    <property type="project" value="TreeGrafter"/>
</dbReference>
<evidence type="ECO:0000313" key="7">
    <source>
        <dbReference type="Proteomes" id="UP000569914"/>
    </source>
</evidence>
<keyword evidence="3 6" id="KW-0238">DNA-binding</keyword>
<evidence type="ECO:0000259" key="5">
    <source>
        <dbReference type="PROSITE" id="PS50931"/>
    </source>
</evidence>
<protein>
    <submittedName>
        <fullName evidence="6">DNA-binding transcriptional LysR family regulator</fullName>
    </submittedName>
</protein>
<dbReference type="Pfam" id="PF00126">
    <property type="entry name" value="HTH_1"/>
    <property type="match status" value="1"/>
</dbReference>
<dbReference type="EMBL" id="JACCBU010000001">
    <property type="protein sequence ID" value="NYE73141.1"/>
    <property type="molecule type" value="Genomic_DNA"/>
</dbReference>
<comment type="similarity">
    <text evidence="1">Belongs to the LysR transcriptional regulatory family.</text>
</comment>
<evidence type="ECO:0000256" key="4">
    <source>
        <dbReference type="ARBA" id="ARBA00023163"/>
    </source>
</evidence>
<dbReference type="PROSITE" id="PS50931">
    <property type="entry name" value="HTH_LYSR"/>
    <property type="match status" value="1"/>
</dbReference>
<gene>
    <name evidence="6" type="ORF">BKA15_004470</name>
</gene>
<keyword evidence="2" id="KW-0805">Transcription regulation</keyword>
<dbReference type="InterPro" id="IPR000847">
    <property type="entry name" value="LysR_HTH_N"/>
</dbReference>
<organism evidence="6 7">
    <name type="scientific">Microlunatus parietis</name>
    <dbReference type="NCBI Taxonomy" id="682979"/>
    <lineage>
        <taxon>Bacteria</taxon>
        <taxon>Bacillati</taxon>
        <taxon>Actinomycetota</taxon>
        <taxon>Actinomycetes</taxon>
        <taxon>Propionibacteriales</taxon>
        <taxon>Propionibacteriaceae</taxon>
        <taxon>Microlunatus</taxon>
    </lineage>
</organism>
<proteinExistence type="inferred from homology"/>
<dbReference type="SUPFAM" id="SSF46785">
    <property type="entry name" value="Winged helix' DNA-binding domain"/>
    <property type="match status" value="1"/>
</dbReference>
<dbReference type="GO" id="GO:0003700">
    <property type="term" value="F:DNA-binding transcription factor activity"/>
    <property type="evidence" value="ECO:0007669"/>
    <property type="project" value="InterPro"/>
</dbReference>
<dbReference type="InterPro" id="IPR036388">
    <property type="entry name" value="WH-like_DNA-bd_sf"/>
</dbReference>
<evidence type="ECO:0000256" key="3">
    <source>
        <dbReference type="ARBA" id="ARBA00023125"/>
    </source>
</evidence>
<dbReference type="Proteomes" id="UP000569914">
    <property type="component" value="Unassembled WGS sequence"/>
</dbReference>
<dbReference type="GO" id="GO:0003677">
    <property type="term" value="F:DNA binding"/>
    <property type="evidence" value="ECO:0007669"/>
    <property type="project" value="UniProtKB-KW"/>
</dbReference>
<keyword evidence="7" id="KW-1185">Reference proteome</keyword>
<sequence length="291" mass="31776">MDLLEGLRCFAAVAAERSFTRGAARCGQPQPVASRRISALEQRLGATLLLRTSRRVELSPEGERLLPLAGELLARADRIDSLFTAPERSLLIAVPTGLTAAARAAIRRGLPDRTVGFVDEEPPDREELLRAGLAQLAVLPTSPQQAEFTVPLGIAHHDHAPAARFHLDQLRRPVRERDLPPRAVHLLAEDDVPTVRDPVTEACYGFGLRADQLVVGTPETEAWTRVHERGDVLLASAEQARREDLAWSPLARPVVRRSYRLAGSADLDDHDQVDLITRLATGLGGGRGRTP</sequence>
<evidence type="ECO:0000256" key="2">
    <source>
        <dbReference type="ARBA" id="ARBA00023015"/>
    </source>
</evidence>
<reference evidence="6 7" key="1">
    <citation type="submission" date="2020-07" db="EMBL/GenBank/DDBJ databases">
        <title>Sequencing the genomes of 1000 actinobacteria strains.</title>
        <authorList>
            <person name="Klenk H.-P."/>
        </authorList>
    </citation>
    <scope>NUCLEOTIDE SEQUENCE [LARGE SCALE GENOMIC DNA]</scope>
    <source>
        <strain evidence="6 7">DSM 22083</strain>
    </source>
</reference>
<dbReference type="FunFam" id="1.10.10.10:FF:000001">
    <property type="entry name" value="LysR family transcriptional regulator"/>
    <property type="match status" value="1"/>
</dbReference>
<dbReference type="PANTHER" id="PTHR30346">
    <property type="entry name" value="TRANSCRIPTIONAL DUAL REGULATOR HCAR-RELATED"/>
    <property type="match status" value="1"/>
</dbReference>
<dbReference type="PANTHER" id="PTHR30346:SF0">
    <property type="entry name" value="HCA OPERON TRANSCRIPTIONAL ACTIVATOR HCAR"/>
    <property type="match status" value="1"/>
</dbReference>
<keyword evidence="4" id="KW-0804">Transcription</keyword>
<evidence type="ECO:0000313" key="6">
    <source>
        <dbReference type="EMBL" id="NYE73141.1"/>
    </source>
</evidence>
<accession>A0A7Y9LEK4</accession>
<name>A0A7Y9LEK4_9ACTN</name>